<evidence type="ECO:0000313" key="2">
    <source>
        <dbReference type="EMBL" id="MFB9110645.1"/>
    </source>
</evidence>
<feature type="compositionally biased region" description="Polar residues" evidence="1">
    <location>
        <begin position="257"/>
        <end position="268"/>
    </location>
</feature>
<evidence type="ECO:0000313" key="3">
    <source>
        <dbReference type="Proteomes" id="UP001589562"/>
    </source>
</evidence>
<evidence type="ECO:0000256" key="1">
    <source>
        <dbReference type="SAM" id="MobiDB-lite"/>
    </source>
</evidence>
<accession>A0ABV5HH65</accession>
<feature type="region of interest" description="Disordered" evidence="1">
    <location>
        <begin position="239"/>
        <end position="271"/>
    </location>
</feature>
<dbReference type="EMBL" id="JBHMFE010000046">
    <property type="protein sequence ID" value="MFB9110645.1"/>
    <property type="molecule type" value="Genomic_DNA"/>
</dbReference>
<reference evidence="2 3" key="1">
    <citation type="submission" date="2024-09" db="EMBL/GenBank/DDBJ databases">
        <authorList>
            <person name="Sun Q."/>
            <person name="Mori K."/>
        </authorList>
    </citation>
    <scope>NUCLEOTIDE SEQUENCE [LARGE SCALE GENOMIC DNA]</scope>
    <source>
        <strain evidence="2 3">CECT 8365</strain>
    </source>
</reference>
<gene>
    <name evidence="2" type="ORF">ACFFVK_18830</name>
</gene>
<comment type="caution">
    <text evidence="2">The sequence shown here is derived from an EMBL/GenBank/DDBJ whole genome shotgun (WGS) entry which is preliminary data.</text>
</comment>
<proteinExistence type="predicted"/>
<protein>
    <submittedName>
        <fullName evidence="2">Peptidoglycan-binding domain-containing protein</fullName>
    </submittedName>
</protein>
<keyword evidence="3" id="KW-1185">Reference proteome</keyword>
<dbReference type="Gene3D" id="1.10.530.10">
    <property type="match status" value="1"/>
</dbReference>
<sequence length="891" mass="101278">MSEFKIIGNPDPIVGKEEFYYVNSYLPNILPFQNSASNNSFEQLVKWEIYILENGRWRKTKENDKTGKKISYTFFQKSLDRKGIRILARRGDEVARLNIKSHPAEKPKIDSIELLDKNGKKPQKPLSYGQTLKARVHCLHMEKRKVNVTLWEDDAVGSGHDKANTKNIIETLSGVVKNGKADVNFLLRPSIAEIARKSKDEGKVHEYYVTTDFNKEKIASNNVNVNDLEVPVAPYKRKIPVQQPAQPKTAVQKPVQEKTNTSGSSAQPPKTKAEITNVHLTDTAGHKIQGTFKEKQIKVWIDSKGLIGKEIRLKLYDEDGISDDELFNDKFIIRSNIYSVVIDLNKIPRSKGGGYWGEGAEQEVYADVEVIQTKQTKPSKIVNVDATVFKPDPIEVTNKVAKIGSGSGNEGKNCGEKFCIKIGSPNSELIREINIRLAGFGGNVPTDKFTDRTEKMIKQFQRDYMKVPETGKVCGNVLKAIDEFQKKYPINFEEIKCKCGTCTGYGNGRNSDEYQNSSVLEPYRKYEYPGIHRSLVCAYRASIFYINRDKHLDYKTKWIDSGYRCHNHPIYLSTKTTNHCGKALDIHYNFISTGQRARSIPDVERIREKIFNKYLGAKWDWKPGQNDIFNLESTEKGAVSWVHVDVREFSQKYLKNEYFIKTLSQLDGKSIVQLAKDLGFKDTCNCLRGSKNNEQNKSTVSKYKWSHSEFGNLIANHESGNNYNKCNQTKGGLKVIDNVKVVDLTIKEIQDKQENRDVFAVGRYQLIPITLNDAITRLSLDINLKLNEEMQDKIFDEYLINLKRPKIIAYLEKSGEVEDAMYDSAKEWASIGVEVGKRISDKTVKKEGKTIIVKRYAKGGESYYAGDGLNEAHISPEQIKQTLINSKNANK</sequence>
<dbReference type="Proteomes" id="UP001589562">
    <property type="component" value="Unassembled WGS sequence"/>
</dbReference>
<organism evidence="2 3">
    <name type="scientific">Flavobacterium gyeonganense</name>
    <dbReference type="NCBI Taxonomy" id="1310418"/>
    <lineage>
        <taxon>Bacteria</taxon>
        <taxon>Pseudomonadati</taxon>
        <taxon>Bacteroidota</taxon>
        <taxon>Flavobacteriia</taxon>
        <taxon>Flavobacteriales</taxon>
        <taxon>Flavobacteriaceae</taxon>
        <taxon>Flavobacterium</taxon>
    </lineage>
</organism>
<dbReference type="RefSeq" id="WP_278010501.1">
    <property type="nucleotide sequence ID" value="NZ_CP121112.1"/>
</dbReference>
<name>A0ABV5HH65_9FLAO</name>